<dbReference type="InterPro" id="IPR041525">
    <property type="entry name" value="N/Namide_PRibTrfase"/>
</dbReference>
<evidence type="ECO:0000256" key="6">
    <source>
        <dbReference type="ARBA" id="ARBA00035024"/>
    </source>
</evidence>
<name>A0A1L7N141_9CAUD</name>
<comment type="similarity">
    <text evidence="1">Belongs to the NAPRTase family.</text>
</comment>
<dbReference type="NCBIfam" id="NF006629">
    <property type="entry name" value="PRK09198.1"/>
    <property type="match status" value="1"/>
</dbReference>
<sequence length="588" mass="66543">MMQDTSFDLFAPTATDGYKVGHRPLYPNGTNFTYSNGTFRSDKLFLDNKSKSRFWDHKFVLFGVQGSLREINGLWKRSFFDKPKDAVCKRYARRMKHYLGDNRVDVKCFEALHDLQYLPINVLALPEGSRVNMNVPVYVAYNTHPDFFWLVNYLETIMSSLIWKMSTNATIAYEYRRTFEYWADMTGVDRSFVDIQGHDFAFRGLSGPEDAARVGSGHLVVFKGTDTLPAIDYVEDMYGANVEEEFVACSVVATEHAVATSNILFNVSRLVKKISDQISEITQPVMDDLRSKGEEEFIREVLTVKHPTGIVSLVSDSFDFWKVITEVAPNLKDVIINRTPDEMGMAKTVFRPDSGNPVEILCGTAYPIAELEWSKELSQAINARLDARNFDPLVVRCKGRYYTVHLEGDETFTEIENPTPEMKGAVQCLWETFGGTETALGFKVLHERVGLIYGDSITVERADEILRRLYVMGFASCNAVFGIGSYTYQHNTRDTLGFAVKATAVQVEDDLIELFKAPKTERDTLKKSAKGFLRVVKDEAKNFVLQQEQEFGISDIPTHSGELRLVYSNSVFTNEVKLKDITATLLAA</sequence>
<dbReference type="OrthoDB" id="5829at10239"/>
<dbReference type="Proteomes" id="UP000222831">
    <property type="component" value="Segment"/>
</dbReference>
<dbReference type="Pfam" id="PF04095">
    <property type="entry name" value="NAPRTase"/>
    <property type="match status" value="1"/>
</dbReference>
<dbReference type="PANTHER" id="PTHR43816">
    <property type="entry name" value="NICOTINAMIDE PHOSPHORIBOSYLTRANSFERASE"/>
    <property type="match status" value="1"/>
</dbReference>
<keyword evidence="10" id="KW-1185">Reference proteome</keyword>
<dbReference type="KEGG" id="vg:40074606"/>
<evidence type="ECO:0000256" key="2">
    <source>
        <dbReference type="ARBA" id="ARBA00022642"/>
    </source>
</evidence>
<organism evidence="9 10">
    <name type="scientific">Ralstonia phage RP12</name>
    <dbReference type="NCBI Taxonomy" id="1923889"/>
    <lineage>
        <taxon>Viruses</taxon>
        <taxon>Duplodnaviria</taxon>
        <taxon>Heunggongvirae</taxon>
        <taxon>Uroviricota</taxon>
        <taxon>Caudoviricetes</taxon>
        <taxon>Chimalliviridae</taxon>
        <taxon>Ripduovirus</taxon>
        <taxon>Ripduovirus RP12</taxon>
    </lineage>
</organism>
<dbReference type="InterPro" id="IPR013785">
    <property type="entry name" value="Aldolase_TIM"/>
</dbReference>
<proteinExistence type="inferred from homology"/>
<reference evidence="9 10" key="1">
    <citation type="submission" date="2016-12" db="EMBL/GenBank/DDBJ databases">
        <title>Characterization of two jumbo phages RP12 and RP31 infecting the phytopathogen Ralstonia solanacearum.</title>
        <authorList>
            <person name="Kawasaki T."/>
            <person name="Yoshikawa G."/>
            <person name="Ogata H."/>
            <person name="Yamada T."/>
        </authorList>
    </citation>
    <scope>NUCLEOTIDE SEQUENCE [LARGE SCALE GENOMIC DNA]</scope>
    <source>
        <strain evidence="9 10">RP12</strain>
    </source>
</reference>
<dbReference type="GeneID" id="40074606"/>
<dbReference type="InterPro" id="IPR036068">
    <property type="entry name" value="Nicotinate_pribotase-like_C"/>
</dbReference>
<evidence type="ECO:0000313" key="9">
    <source>
        <dbReference type="EMBL" id="BAW19185.1"/>
    </source>
</evidence>
<dbReference type="SUPFAM" id="SSF51690">
    <property type="entry name" value="Nicotinate/Quinolinate PRTase C-terminal domain-like"/>
    <property type="match status" value="1"/>
</dbReference>
<evidence type="ECO:0000256" key="4">
    <source>
        <dbReference type="ARBA" id="ARBA00022679"/>
    </source>
</evidence>
<evidence type="ECO:0000313" key="10">
    <source>
        <dbReference type="Proteomes" id="UP000222831"/>
    </source>
</evidence>
<evidence type="ECO:0000256" key="7">
    <source>
        <dbReference type="ARBA" id="ARBA00035036"/>
    </source>
</evidence>
<keyword evidence="2" id="KW-0662">Pyridine nucleotide biosynthesis</keyword>
<keyword evidence="4 9" id="KW-0808">Transferase</keyword>
<dbReference type="EMBL" id="AP017924">
    <property type="protein sequence ID" value="BAW19185.1"/>
    <property type="molecule type" value="Genomic_DNA"/>
</dbReference>
<dbReference type="Gene3D" id="3.20.20.70">
    <property type="entry name" value="Aldolase class I"/>
    <property type="match status" value="1"/>
</dbReference>
<evidence type="ECO:0000256" key="3">
    <source>
        <dbReference type="ARBA" id="ARBA00022676"/>
    </source>
</evidence>
<comment type="pathway">
    <text evidence="5">Cofactor biosynthesis; NAD(+) biosynthesis; nicotinamide D-ribonucleotide from 5-phospho-alpha-D-ribose 1-diphosphate and nicotinamide: step 1/1.</text>
</comment>
<accession>A0A1L7N141</accession>
<dbReference type="RefSeq" id="YP_009598904.1">
    <property type="nucleotide sequence ID" value="NC_041911.1"/>
</dbReference>
<dbReference type="EC" id="2.4.2.12" evidence="6"/>
<dbReference type="PANTHER" id="PTHR43816:SF1">
    <property type="entry name" value="NICOTINAMIDE PHOSPHORIBOSYLTRANSFERASE"/>
    <property type="match status" value="1"/>
</dbReference>
<evidence type="ECO:0000256" key="1">
    <source>
        <dbReference type="ARBA" id="ARBA00010897"/>
    </source>
</evidence>
<dbReference type="GO" id="GO:0047280">
    <property type="term" value="F:nicotinamide phosphoribosyltransferase activity"/>
    <property type="evidence" value="ECO:0007669"/>
    <property type="project" value="UniProtKB-EC"/>
</dbReference>
<protein>
    <recommendedName>
        <fullName evidence="7">Nicotinamide phosphoribosyltransferase</fullName>
        <ecNumber evidence="6">2.4.2.12</ecNumber>
    </recommendedName>
</protein>
<evidence type="ECO:0000259" key="8">
    <source>
        <dbReference type="Pfam" id="PF04095"/>
    </source>
</evidence>
<feature type="domain" description="Nicotinate/nicotinamide phosphoribosyltransferase" evidence="8">
    <location>
        <begin position="196"/>
        <end position="546"/>
    </location>
</feature>
<evidence type="ECO:0000256" key="5">
    <source>
        <dbReference type="ARBA" id="ARBA00035007"/>
    </source>
</evidence>
<dbReference type="InterPro" id="IPR016471">
    <property type="entry name" value="Nicotinamide_PRibTrfase"/>
</dbReference>
<dbReference type="GO" id="GO:0009435">
    <property type="term" value="P:NAD+ biosynthetic process"/>
    <property type="evidence" value="ECO:0007669"/>
    <property type="project" value="InterPro"/>
</dbReference>
<keyword evidence="3 9" id="KW-0328">Glycosyltransferase</keyword>